<proteinExistence type="predicted"/>
<dbReference type="InterPro" id="IPR023405">
    <property type="entry name" value="Topo_IA_core_domain"/>
</dbReference>
<evidence type="ECO:0000313" key="2">
    <source>
        <dbReference type="WBParaSite" id="PSU_v2.g16444.t1"/>
    </source>
</evidence>
<protein>
    <submittedName>
        <fullName evidence="2">Uncharacterized protein</fullName>
    </submittedName>
</protein>
<dbReference type="Gene3D" id="1.10.460.10">
    <property type="entry name" value="Topoisomerase I, domain 2"/>
    <property type="match status" value="1"/>
</dbReference>
<organism evidence="1 2">
    <name type="scientific">Panagrolaimus superbus</name>
    <dbReference type="NCBI Taxonomy" id="310955"/>
    <lineage>
        <taxon>Eukaryota</taxon>
        <taxon>Metazoa</taxon>
        <taxon>Ecdysozoa</taxon>
        <taxon>Nematoda</taxon>
        <taxon>Chromadorea</taxon>
        <taxon>Rhabditida</taxon>
        <taxon>Tylenchina</taxon>
        <taxon>Panagrolaimomorpha</taxon>
        <taxon>Panagrolaimoidea</taxon>
        <taxon>Panagrolaimidae</taxon>
        <taxon>Panagrolaimus</taxon>
    </lineage>
</organism>
<keyword evidence="1" id="KW-1185">Reference proteome</keyword>
<dbReference type="WBParaSite" id="PSU_v2.g16444.t1">
    <property type="protein sequence ID" value="PSU_v2.g16444.t1"/>
    <property type="gene ID" value="PSU_v2.g16444"/>
</dbReference>
<dbReference type="AlphaFoldDB" id="A0A914YAX7"/>
<sequence length="95" mass="11178">MPLGIYLAESYEFAIPEIIDPNYRAKFIQDICKIASGDKDFVEVFDRNLKEIWKNFKKFANNFDPSKIDFDKFESCFEARFPGKNITSETDGFWD</sequence>
<evidence type="ECO:0000313" key="1">
    <source>
        <dbReference type="Proteomes" id="UP000887577"/>
    </source>
</evidence>
<dbReference type="InterPro" id="IPR013824">
    <property type="entry name" value="Topo_IA_cen_sub1"/>
</dbReference>
<dbReference type="SUPFAM" id="SSF56712">
    <property type="entry name" value="Prokaryotic type I DNA topoisomerase"/>
    <property type="match status" value="1"/>
</dbReference>
<dbReference type="Proteomes" id="UP000887577">
    <property type="component" value="Unplaced"/>
</dbReference>
<reference evidence="2" key="1">
    <citation type="submission" date="2022-11" db="UniProtKB">
        <authorList>
            <consortium name="WormBaseParasite"/>
        </authorList>
    </citation>
    <scope>IDENTIFICATION</scope>
</reference>
<name>A0A914YAX7_9BILA</name>
<accession>A0A914YAX7</accession>